<dbReference type="Proteomes" id="UP000747399">
    <property type="component" value="Unassembled WGS sequence"/>
</dbReference>
<dbReference type="AlphaFoldDB" id="A0A8J4EXU5"/>
<evidence type="ECO:0000313" key="2">
    <source>
        <dbReference type="Proteomes" id="UP000747399"/>
    </source>
</evidence>
<name>A0A8J4EXU5_9CHLO</name>
<sequence>MPSFCAPCTARTQTGAVACSIKSMALPRYARLQPCYSSKPDVAEPLTSTSVSAVASTTLGTTGRAIATFRASKLGRQPIVESQRPLGDIPPHFMSWSPPCYNLTAAHALTISVEISPFLLCSQPPFVSAPRVSASIFVS</sequence>
<keyword evidence="2" id="KW-1185">Reference proteome</keyword>
<accession>A0A8J4EXU5</accession>
<proteinExistence type="predicted"/>
<protein>
    <submittedName>
        <fullName evidence="1">Uncharacterized protein</fullName>
    </submittedName>
</protein>
<evidence type="ECO:0000313" key="1">
    <source>
        <dbReference type="EMBL" id="GIL49907.1"/>
    </source>
</evidence>
<reference evidence="1" key="1">
    <citation type="journal article" date="2021" name="Proc. Natl. Acad. Sci. U.S.A.">
        <title>Three genomes in the algal genus Volvox reveal the fate of a haploid sex-determining region after a transition to homothallism.</title>
        <authorList>
            <person name="Yamamoto K."/>
            <person name="Hamaji T."/>
            <person name="Kawai-Toyooka H."/>
            <person name="Matsuzaki R."/>
            <person name="Takahashi F."/>
            <person name="Nishimura Y."/>
            <person name="Kawachi M."/>
            <person name="Noguchi H."/>
            <person name="Minakuchi Y."/>
            <person name="Umen J.G."/>
            <person name="Toyoda A."/>
            <person name="Nozaki H."/>
        </authorList>
    </citation>
    <scope>NUCLEOTIDE SEQUENCE</scope>
    <source>
        <strain evidence="1">NIES-3780</strain>
    </source>
</reference>
<dbReference type="EMBL" id="BNCO01000008">
    <property type="protein sequence ID" value="GIL49907.1"/>
    <property type="molecule type" value="Genomic_DNA"/>
</dbReference>
<comment type="caution">
    <text evidence="1">The sequence shown here is derived from an EMBL/GenBank/DDBJ whole genome shotgun (WGS) entry which is preliminary data.</text>
</comment>
<gene>
    <name evidence="1" type="ORF">Vafri_6216</name>
</gene>
<organism evidence="1 2">
    <name type="scientific">Volvox africanus</name>
    <dbReference type="NCBI Taxonomy" id="51714"/>
    <lineage>
        <taxon>Eukaryota</taxon>
        <taxon>Viridiplantae</taxon>
        <taxon>Chlorophyta</taxon>
        <taxon>core chlorophytes</taxon>
        <taxon>Chlorophyceae</taxon>
        <taxon>CS clade</taxon>
        <taxon>Chlamydomonadales</taxon>
        <taxon>Volvocaceae</taxon>
        <taxon>Volvox</taxon>
    </lineage>
</organism>